<name>A0ABN8P8R8_9CNID</name>
<organism evidence="4 5">
    <name type="scientific">Porites lobata</name>
    <dbReference type="NCBI Taxonomy" id="104759"/>
    <lineage>
        <taxon>Eukaryota</taxon>
        <taxon>Metazoa</taxon>
        <taxon>Cnidaria</taxon>
        <taxon>Anthozoa</taxon>
        <taxon>Hexacorallia</taxon>
        <taxon>Scleractinia</taxon>
        <taxon>Fungiina</taxon>
        <taxon>Poritidae</taxon>
        <taxon>Porites</taxon>
    </lineage>
</organism>
<reference evidence="4 5" key="1">
    <citation type="submission" date="2022-05" db="EMBL/GenBank/DDBJ databases">
        <authorList>
            <consortium name="Genoscope - CEA"/>
            <person name="William W."/>
        </authorList>
    </citation>
    <scope>NUCLEOTIDE SEQUENCE [LARGE SCALE GENOMIC DNA]</scope>
</reference>
<keyword evidence="5" id="KW-1185">Reference proteome</keyword>
<dbReference type="PROSITE" id="PS50237">
    <property type="entry name" value="HECT"/>
    <property type="match status" value="1"/>
</dbReference>
<evidence type="ECO:0000256" key="1">
    <source>
        <dbReference type="ARBA" id="ARBA00022786"/>
    </source>
</evidence>
<dbReference type="SUPFAM" id="SSF56204">
    <property type="entry name" value="Hect, E3 ligase catalytic domain"/>
    <property type="match status" value="1"/>
</dbReference>
<comment type="caution">
    <text evidence="4">The sequence shown here is derived from an EMBL/GenBank/DDBJ whole genome shotgun (WGS) entry which is preliminary data.</text>
</comment>
<accession>A0ABN8P8R8</accession>
<comment type="caution">
    <text evidence="2">Lacks conserved residue(s) required for the propagation of feature annotation.</text>
</comment>
<feature type="domain" description="HECT" evidence="3">
    <location>
        <begin position="256"/>
        <end position="292"/>
    </location>
</feature>
<evidence type="ECO:0000313" key="5">
    <source>
        <dbReference type="Proteomes" id="UP001159405"/>
    </source>
</evidence>
<gene>
    <name evidence="4" type="ORF">PLOB_00039909</name>
</gene>
<keyword evidence="1 2" id="KW-0833">Ubl conjugation pathway</keyword>
<evidence type="ECO:0000256" key="2">
    <source>
        <dbReference type="PROSITE-ProRule" id="PRU00104"/>
    </source>
</evidence>
<dbReference type="EMBL" id="CALNXK010000060">
    <property type="protein sequence ID" value="CAH3138030.1"/>
    <property type="molecule type" value="Genomic_DNA"/>
</dbReference>
<protein>
    <recommendedName>
        <fullName evidence="3">HECT domain-containing protein</fullName>
    </recommendedName>
</protein>
<sequence>MASLGPCSFCSKCGFCLENEFKFCPKCGVKVRTFPTGRCETTTTPFSLPNFHTFKSQKESERKTFFARKAHAGHKKRKVDDEMVTINVGVMKEKGVIKRGETLPLKVPSTSSAEDIRLAAVKKHTLFNSRFIHSQSEYILAFKDGSEVKHIPGVGPEEPFTLRRYKEESGFGYARITLYLLPEGDIFEDLRRYVDEEDDLLCDGASKDSSDDEDFIKPALKPSLYPVPLKRQRNVQHEEIRVTVRRNHLWSDFSRARSDYYSPLNTIKITFSGEPAIDDGGPKREFFSEMIEYCRNRLFPDGFPTKSMLAVTIDDFVTAGEVMAMSVVQGGPSPNFLAREIYNVVSRSFAIEELKDESLKQTCCYVIYIFQLRNASEDQLSDILMEDQILDTLQGIGYNGVPAKENKESIKKIIDIIAVLWAFFLNANKRPFAKIYPILPIKNLMFQGVSG</sequence>
<dbReference type="InterPro" id="IPR035983">
    <property type="entry name" value="Hect_E3_ubiquitin_ligase"/>
</dbReference>
<evidence type="ECO:0000259" key="3">
    <source>
        <dbReference type="PROSITE" id="PS50237"/>
    </source>
</evidence>
<dbReference type="InterPro" id="IPR000569">
    <property type="entry name" value="HECT_dom"/>
</dbReference>
<proteinExistence type="predicted"/>
<dbReference type="Proteomes" id="UP001159405">
    <property type="component" value="Unassembled WGS sequence"/>
</dbReference>
<dbReference type="Gene3D" id="3.90.1750.10">
    <property type="entry name" value="Hect, E3 ligase catalytic domains"/>
    <property type="match status" value="1"/>
</dbReference>
<evidence type="ECO:0000313" key="4">
    <source>
        <dbReference type="EMBL" id="CAH3138030.1"/>
    </source>
</evidence>